<dbReference type="Gene3D" id="3.40.50.11720">
    <property type="entry name" value="3-Deoxy-D-manno-octulosonic-acid transferase, N-terminal domain"/>
    <property type="match status" value="1"/>
</dbReference>
<keyword evidence="8" id="KW-1003">Cell membrane</keyword>
<evidence type="ECO:0000256" key="2">
    <source>
        <dbReference type="ARBA" id="ARBA00004713"/>
    </source>
</evidence>
<evidence type="ECO:0000256" key="6">
    <source>
        <dbReference type="ARBA" id="ARBA00031445"/>
    </source>
</evidence>
<evidence type="ECO:0000256" key="4">
    <source>
        <dbReference type="ARBA" id="ARBA00019077"/>
    </source>
</evidence>
<comment type="catalytic activity">
    <reaction evidence="7 8">
        <text>lipid IVA (E. coli) + CMP-3-deoxy-beta-D-manno-octulosonate = alpha-Kdo-(2-&gt;6)-lipid IVA (E. coli) + CMP + H(+)</text>
        <dbReference type="Rhea" id="RHEA:28066"/>
        <dbReference type="ChEBI" id="CHEBI:15378"/>
        <dbReference type="ChEBI" id="CHEBI:58603"/>
        <dbReference type="ChEBI" id="CHEBI:60364"/>
        <dbReference type="ChEBI" id="CHEBI:60377"/>
        <dbReference type="ChEBI" id="CHEBI:85987"/>
        <dbReference type="EC" id="2.4.99.12"/>
    </reaction>
</comment>
<keyword evidence="8" id="KW-0472">Membrane</keyword>
<comment type="caution">
    <text evidence="10">The sequence shown here is derived from an EMBL/GenBank/DDBJ whole genome shotgun (WGS) entry which is preliminary data.</text>
</comment>
<dbReference type="Gene3D" id="3.40.50.2000">
    <property type="entry name" value="Glycogen Phosphorylase B"/>
    <property type="match status" value="1"/>
</dbReference>
<keyword evidence="8" id="KW-0448">Lipopolysaccharide biosynthesis</keyword>
<accession>A0ABQ1XXP6</accession>
<evidence type="ECO:0000256" key="3">
    <source>
        <dbReference type="ARBA" id="ARBA00012621"/>
    </source>
</evidence>
<dbReference type="RefSeq" id="WP_188452707.1">
    <property type="nucleotide sequence ID" value="NZ_BMFS01000011.1"/>
</dbReference>
<dbReference type="Proteomes" id="UP000648722">
    <property type="component" value="Unassembled WGS sequence"/>
</dbReference>
<evidence type="ECO:0000256" key="1">
    <source>
        <dbReference type="ARBA" id="ARBA00003394"/>
    </source>
</evidence>
<dbReference type="EC" id="2.4.99.12" evidence="3 8"/>
<comment type="subcellular location">
    <subcellularLocation>
        <location evidence="8">Cell membrane</location>
    </subcellularLocation>
</comment>
<dbReference type="EMBL" id="BMFS01000011">
    <property type="protein sequence ID" value="GGH05663.1"/>
    <property type="molecule type" value="Genomic_DNA"/>
</dbReference>
<evidence type="ECO:0000313" key="10">
    <source>
        <dbReference type="EMBL" id="GGH05663.1"/>
    </source>
</evidence>
<dbReference type="InterPro" id="IPR038107">
    <property type="entry name" value="Glycos_transf_N_sf"/>
</dbReference>
<evidence type="ECO:0000256" key="5">
    <source>
        <dbReference type="ARBA" id="ARBA00022679"/>
    </source>
</evidence>
<feature type="domain" description="3-deoxy-D-manno-octulosonic-acid transferase N-terminal" evidence="9">
    <location>
        <begin position="39"/>
        <end position="214"/>
    </location>
</feature>
<dbReference type="SUPFAM" id="SSF53756">
    <property type="entry name" value="UDP-Glycosyltransferase/glycogen phosphorylase"/>
    <property type="match status" value="1"/>
</dbReference>
<dbReference type="InterPro" id="IPR039901">
    <property type="entry name" value="Kdotransferase"/>
</dbReference>
<dbReference type="Pfam" id="PF04413">
    <property type="entry name" value="Glycos_transf_N"/>
    <property type="match status" value="1"/>
</dbReference>
<comment type="pathway">
    <text evidence="2 8">Bacterial outer membrane biogenesis; LPS core biosynthesis.</text>
</comment>
<keyword evidence="11" id="KW-1185">Reference proteome</keyword>
<comment type="function">
    <text evidence="1 8">Involved in lipopolysaccharide (LPS) biosynthesis. Catalyzes the transfer of 3-deoxy-D-manno-octulosonate (Kdo) residue(s) from CMP-Kdo to lipid IV(A), the tetraacyldisaccharide-1,4'-bisphosphate precursor of lipid A.</text>
</comment>
<dbReference type="PANTHER" id="PTHR42755">
    <property type="entry name" value="3-DEOXY-MANNO-OCTULOSONATE CYTIDYLYLTRANSFERASE"/>
    <property type="match status" value="1"/>
</dbReference>
<comment type="similarity">
    <text evidence="8">Belongs to the glycosyltransferase group 1 family.</text>
</comment>
<evidence type="ECO:0000313" key="11">
    <source>
        <dbReference type="Proteomes" id="UP000648722"/>
    </source>
</evidence>
<gene>
    <name evidence="10" type="ORF">GCM10007420_22690</name>
</gene>
<reference evidence="11" key="1">
    <citation type="journal article" date="2019" name="Int. J. Syst. Evol. Microbiol.">
        <title>The Global Catalogue of Microorganisms (GCM) 10K type strain sequencing project: providing services to taxonomists for standard genome sequencing and annotation.</title>
        <authorList>
            <consortium name="The Broad Institute Genomics Platform"/>
            <consortium name="The Broad Institute Genome Sequencing Center for Infectious Disease"/>
            <person name="Wu L."/>
            <person name="Ma J."/>
        </authorList>
    </citation>
    <scope>NUCLEOTIDE SEQUENCE [LARGE SCALE GENOMIC DNA]</scope>
    <source>
        <strain evidence="11">CGMCC 1.12766</strain>
    </source>
</reference>
<sequence length="429" mass="45455">MTRLPPALSFYRFASGLAAPLAPAVLSSRARKGKEDESRMGERLGHASVARPEGSLVWIHGASVGESRVALTLAGALIAARPDLNVLLTSGTVTSAALVGREAPPGVIHQYVPADTPEAARRFMAHWKPDVAAFVESELWPNLIVEASRSGARLALVNARMNAASLRRWQRWQRSGKTLVGLFDWISPADGRTARGLGQLLDRKLAVAGNLKLEILPAMPAADKLAAARTIVNGRPVWVAASTHAGEEEIVLDAHQHLLATHEDALLILVPRHPDRADAIAALLDQRQLAFARRSKREAPGQDAPVWLADTLGEMSLWFELAPVALIAGSLKPGIGGHNPVEATRLGCAVISGPWRDSFSDIYDAYEQHGAVATVQDTAGLTGAVIRSWAGEDASLSAGQAALSALTGNVLATTTGKLLSLLGTPAETR</sequence>
<proteinExistence type="inferred from homology"/>
<name>A0ABQ1XXP6_9PROT</name>
<dbReference type="GO" id="GO:0016740">
    <property type="term" value="F:transferase activity"/>
    <property type="evidence" value="ECO:0007669"/>
    <property type="project" value="UniProtKB-KW"/>
</dbReference>
<keyword evidence="5 8" id="KW-0808">Transferase</keyword>
<organism evidence="10 11">
    <name type="scientific">Glycocaulis albus</name>
    <dbReference type="NCBI Taxonomy" id="1382801"/>
    <lineage>
        <taxon>Bacteria</taxon>
        <taxon>Pseudomonadati</taxon>
        <taxon>Pseudomonadota</taxon>
        <taxon>Alphaproteobacteria</taxon>
        <taxon>Maricaulales</taxon>
        <taxon>Maricaulaceae</taxon>
        <taxon>Glycocaulis</taxon>
    </lineage>
</organism>
<protein>
    <recommendedName>
        <fullName evidence="4 8">3-deoxy-D-manno-octulosonic acid transferase</fullName>
        <shortName evidence="8">Kdo transferase</shortName>
        <ecNumber evidence="3 8">2.4.99.12</ecNumber>
    </recommendedName>
    <alternativeName>
        <fullName evidence="6 8">Lipid IV(A) 3-deoxy-D-manno-octulosonic acid transferase</fullName>
    </alternativeName>
</protein>
<evidence type="ECO:0000259" key="9">
    <source>
        <dbReference type="Pfam" id="PF04413"/>
    </source>
</evidence>
<evidence type="ECO:0000256" key="8">
    <source>
        <dbReference type="RuleBase" id="RU365103"/>
    </source>
</evidence>
<dbReference type="InterPro" id="IPR007507">
    <property type="entry name" value="Glycos_transf_N"/>
</dbReference>
<dbReference type="PANTHER" id="PTHR42755:SF1">
    <property type="entry name" value="3-DEOXY-D-MANNO-OCTULOSONIC ACID TRANSFERASE, MITOCHONDRIAL-RELATED"/>
    <property type="match status" value="1"/>
</dbReference>
<evidence type="ECO:0000256" key="7">
    <source>
        <dbReference type="ARBA" id="ARBA00049183"/>
    </source>
</evidence>